<protein>
    <submittedName>
        <fullName evidence="2">Uncharacterized protein</fullName>
    </submittedName>
</protein>
<keyword evidence="1" id="KW-0732">Signal</keyword>
<accession>A0A5N5TBN0</accession>
<reference evidence="2 3" key="1">
    <citation type="journal article" date="2019" name="PLoS Biol.">
        <title>Sex chromosomes control vertical transmission of feminizing Wolbachia symbionts in an isopod.</title>
        <authorList>
            <person name="Becking T."/>
            <person name="Chebbi M.A."/>
            <person name="Giraud I."/>
            <person name="Moumen B."/>
            <person name="Laverre T."/>
            <person name="Caubet Y."/>
            <person name="Peccoud J."/>
            <person name="Gilbert C."/>
            <person name="Cordaux R."/>
        </authorList>
    </citation>
    <scope>NUCLEOTIDE SEQUENCE [LARGE SCALE GENOMIC DNA]</scope>
    <source>
        <strain evidence="2">ANa2</strain>
        <tissue evidence="2">Whole body excluding digestive tract and cuticle</tissue>
    </source>
</reference>
<evidence type="ECO:0000313" key="3">
    <source>
        <dbReference type="Proteomes" id="UP000326759"/>
    </source>
</evidence>
<comment type="caution">
    <text evidence="2">The sequence shown here is derived from an EMBL/GenBank/DDBJ whole genome shotgun (WGS) entry which is preliminary data.</text>
</comment>
<proteinExistence type="predicted"/>
<dbReference type="AlphaFoldDB" id="A0A5N5TBN0"/>
<feature type="chain" id="PRO_5024447578" evidence="1">
    <location>
        <begin position="28"/>
        <end position="56"/>
    </location>
</feature>
<name>A0A5N5TBN0_9CRUS</name>
<sequence length="56" mass="6363">MWYVLPSYISVILQLLVFLQALRHRSALKDLEVATGVDVDATEMIVIPPREVASYM</sequence>
<evidence type="ECO:0000313" key="2">
    <source>
        <dbReference type="EMBL" id="KAB7504063.1"/>
    </source>
</evidence>
<keyword evidence="3" id="KW-1185">Reference proteome</keyword>
<evidence type="ECO:0000256" key="1">
    <source>
        <dbReference type="SAM" id="SignalP"/>
    </source>
</evidence>
<dbReference type="OrthoDB" id="10500285at2759"/>
<dbReference type="EMBL" id="SEYY01003863">
    <property type="protein sequence ID" value="KAB7504063.1"/>
    <property type="molecule type" value="Genomic_DNA"/>
</dbReference>
<gene>
    <name evidence="2" type="ORF">Anas_10830</name>
</gene>
<organism evidence="2 3">
    <name type="scientific">Armadillidium nasatum</name>
    <dbReference type="NCBI Taxonomy" id="96803"/>
    <lineage>
        <taxon>Eukaryota</taxon>
        <taxon>Metazoa</taxon>
        <taxon>Ecdysozoa</taxon>
        <taxon>Arthropoda</taxon>
        <taxon>Crustacea</taxon>
        <taxon>Multicrustacea</taxon>
        <taxon>Malacostraca</taxon>
        <taxon>Eumalacostraca</taxon>
        <taxon>Peracarida</taxon>
        <taxon>Isopoda</taxon>
        <taxon>Oniscidea</taxon>
        <taxon>Crinocheta</taxon>
        <taxon>Armadillidiidae</taxon>
        <taxon>Armadillidium</taxon>
    </lineage>
</organism>
<feature type="signal peptide" evidence="1">
    <location>
        <begin position="1"/>
        <end position="27"/>
    </location>
</feature>
<dbReference type="Proteomes" id="UP000326759">
    <property type="component" value="Unassembled WGS sequence"/>
</dbReference>